<gene>
    <name evidence="1" type="ORF">GCM10023340_37860</name>
</gene>
<dbReference type="RefSeq" id="WP_345462380.1">
    <property type="nucleotide sequence ID" value="NZ_BAABKG010000005.1"/>
</dbReference>
<dbReference type="EMBL" id="BAABKG010000005">
    <property type="protein sequence ID" value="GAA5154384.1"/>
    <property type="molecule type" value="Genomic_DNA"/>
</dbReference>
<name>A0ABP9PYQ5_9ACTN</name>
<evidence type="ECO:0000313" key="2">
    <source>
        <dbReference type="Proteomes" id="UP001500221"/>
    </source>
</evidence>
<evidence type="ECO:0000313" key="1">
    <source>
        <dbReference type="EMBL" id="GAA5154384.1"/>
    </source>
</evidence>
<organism evidence="1 2">
    <name type="scientific">Nocardioides marinquilinus</name>
    <dbReference type="NCBI Taxonomy" id="1210400"/>
    <lineage>
        <taxon>Bacteria</taxon>
        <taxon>Bacillati</taxon>
        <taxon>Actinomycetota</taxon>
        <taxon>Actinomycetes</taxon>
        <taxon>Propionibacteriales</taxon>
        <taxon>Nocardioidaceae</taxon>
        <taxon>Nocardioides</taxon>
    </lineage>
</organism>
<protein>
    <recommendedName>
        <fullName evidence="3">WXG100 family type VII secretion target</fullName>
    </recommendedName>
</protein>
<keyword evidence="2" id="KW-1185">Reference proteome</keyword>
<evidence type="ECO:0008006" key="3">
    <source>
        <dbReference type="Google" id="ProtNLM"/>
    </source>
</evidence>
<sequence>MEVVPVSVGEAARAWDEQHLDLQAASRQIGAAGTGGFTAAVSGPAARFVAAWERHTRTVGQTCDDTADGLRVSIRDFLATDDATAADLLALTPYTTEER</sequence>
<proteinExistence type="predicted"/>
<reference evidence="2" key="1">
    <citation type="journal article" date="2019" name="Int. J. Syst. Evol. Microbiol.">
        <title>The Global Catalogue of Microorganisms (GCM) 10K type strain sequencing project: providing services to taxonomists for standard genome sequencing and annotation.</title>
        <authorList>
            <consortium name="The Broad Institute Genomics Platform"/>
            <consortium name="The Broad Institute Genome Sequencing Center for Infectious Disease"/>
            <person name="Wu L."/>
            <person name="Ma J."/>
        </authorList>
    </citation>
    <scope>NUCLEOTIDE SEQUENCE [LARGE SCALE GENOMIC DNA]</scope>
    <source>
        <strain evidence="2">JCM 18459</strain>
    </source>
</reference>
<dbReference type="Proteomes" id="UP001500221">
    <property type="component" value="Unassembled WGS sequence"/>
</dbReference>
<comment type="caution">
    <text evidence="1">The sequence shown here is derived from an EMBL/GenBank/DDBJ whole genome shotgun (WGS) entry which is preliminary data.</text>
</comment>
<accession>A0ABP9PYQ5</accession>